<dbReference type="SUPFAM" id="SSF52047">
    <property type="entry name" value="RNI-like"/>
    <property type="match status" value="1"/>
</dbReference>
<comment type="caution">
    <text evidence="1">The sequence shown here is derived from an EMBL/GenBank/DDBJ whole genome shotgun (WGS) entry which is preliminary data.</text>
</comment>
<sequence>MTLVQSSSATALNISELVDLICAFAHDPDALHDLRSLALVCRGFTSSAQTQLFHTIDLVNLPIKISFPKLQQTLSSHPQFLPHIRSIHACLTDERKIGVIGDRKTLPNVLDFIRTTPLPGLKHLELSNGPHIGMRALDGGIILDVRNLLATLPITHLTLKTALAGITDLDVLFGRCTPTLHTLTLSVNMLQDLCDGAPFKPEDCVIQNPTRRPQLRTLTLHDTAFRNPLEHWLSHAGCPLDLRTLRTAKIMTAFNAEPKEFLDKGSFTLEDLEISATDLLNGPTLSNLTHLRRLVLTQGHLPQFIDILSTLPHQLNHLSTLALYWSESAPDLQQLRMIDDLVAELGAPKLTSFIVPIPWDCELIPNYFVDGEEEEIGFGFGRTQLNGEEWKRIAEVFPRMSKRGVLRVR</sequence>
<dbReference type="Gene3D" id="3.80.10.10">
    <property type="entry name" value="Ribonuclease Inhibitor"/>
    <property type="match status" value="1"/>
</dbReference>
<name>A0AAV9Z1V0_9AGAR</name>
<protein>
    <recommendedName>
        <fullName evidence="3">F-box domain-containing protein</fullName>
    </recommendedName>
</protein>
<reference evidence="1 2" key="1">
    <citation type="journal article" date="2024" name="J Genomics">
        <title>Draft genome sequencing and assembly of Favolaschia claudopus CIRM-BRFM 2984 isolated from oak limbs.</title>
        <authorList>
            <person name="Navarro D."/>
            <person name="Drula E."/>
            <person name="Chaduli D."/>
            <person name="Cazenave R."/>
            <person name="Ahrendt S."/>
            <person name="Wang J."/>
            <person name="Lipzen A."/>
            <person name="Daum C."/>
            <person name="Barry K."/>
            <person name="Grigoriev I.V."/>
            <person name="Favel A."/>
            <person name="Rosso M.N."/>
            <person name="Martin F."/>
        </authorList>
    </citation>
    <scope>NUCLEOTIDE SEQUENCE [LARGE SCALE GENOMIC DNA]</scope>
    <source>
        <strain evidence="1 2">CIRM-BRFM 2984</strain>
    </source>
</reference>
<dbReference type="InterPro" id="IPR032675">
    <property type="entry name" value="LRR_dom_sf"/>
</dbReference>
<accession>A0AAV9Z1V0</accession>
<gene>
    <name evidence="1" type="ORF">R3P38DRAFT_3299655</name>
</gene>
<proteinExistence type="predicted"/>
<evidence type="ECO:0000313" key="2">
    <source>
        <dbReference type="Proteomes" id="UP001362999"/>
    </source>
</evidence>
<evidence type="ECO:0008006" key="3">
    <source>
        <dbReference type="Google" id="ProtNLM"/>
    </source>
</evidence>
<evidence type="ECO:0000313" key="1">
    <source>
        <dbReference type="EMBL" id="KAK6966633.1"/>
    </source>
</evidence>
<dbReference type="AlphaFoldDB" id="A0AAV9Z1V0"/>
<dbReference type="EMBL" id="JAWWNJ010000263">
    <property type="protein sequence ID" value="KAK6966633.1"/>
    <property type="molecule type" value="Genomic_DNA"/>
</dbReference>
<dbReference type="Proteomes" id="UP001362999">
    <property type="component" value="Unassembled WGS sequence"/>
</dbReference>
<keyword evidence="2" id="KW-1185">Reference proteome</keyword>
<organism evidence="1 2">
    <name type="scientific">Favolaschia claudopus</name>
    <dbReference type="NCBI Taxonomy" id="2862362"/>
    <lineage>
        <taxon>Eukaryota</taxon>
        <taxon>Fungi</taxon>
        <taxon>Dikarya</taxon>
        <taxon>Basidiomycota</taxon>
        <taxon>Agaricomycotina</taxon>
        <taxon>Agaricomycetes</taxon>
        <taxon>Agaricomycetidae</taxon>
        <taxon>Agaricales</taxon>
        <taxon>Marasmiineae</taxon>
        <taxon>Mycenaceae</taxon>
        <taxon>Favolaschia</taxon>
    </lineage>
</organism>